<feature type="domain" description="Calcineurin-like phosphoesterase" evidence="2">
    <location>
        <begin position="1"/>
        <end position="149"/>
    </location>
</feature>
<evidence type="ECO:0000313" key="3">
    <source>
        <dbReference type="EMBL" id="KXB02508.1"/>
    </source>
</evidence>
<dbReference type="InterPro" id="IPR053193">
    <property type="entry name" value="MetalloPDE_YfcE-like"/>
</dbReference>
<dbReference type="Gene3D" id="3.60.21.10">
    <property type="match status" value="1"/>
</dbReference>
<keyword evidence="4" id="KW-1185">Reference proteome</keyword>
<dbReference type="InterPro" id="IPR029052">
    <property type="entry name" value="Metallo-depent_PP-like"/>
</dbReference>
<dbReference type="AlphaFoldDB" id="A0A133V7T2"/>
<dbReference type="GO" id="GO:0046872">
    <property type="term" value="F:metal ion binding"/>
    <property type="evidence" value="ECO:0007669"/>
    <property type="project" value="UniProtKB-KW"/>
</dbReference>
<dbReference type="Pfam" id="PF12850">
    <property type="entry name" value="Metallophos_2"/>
    <property type="match status" value="1"/>
</dbReference>
<sequence>MADTHDHLSATERAIDIFNDREVDHVLHAGDLVSPFVASKFGKLGAELHYVWGNNEGDRAHISSNFAEIGVRSLGEFGSIELGGRRIALLHGICEEVVEALAKSGIYDAVVRGHTHRAGIQEDPLVINPGEVCGYLSGRQSIAILDTEEMRTEILEI</sequence>
<accession>A0A133V7T2</accession>
<comment type="cofactor">
    <cofactor evidence="1">
        <name>a divalent metal cation</name>
        <dbReference type="ChEBI" id="CHEBI:60240"/>
    </cofactor>
</comment>
<name>A0A133V7T2_9EURY</name>
<organism evidence="3 4">
    <name type="scientific">candidate division MSBL1 archaeon SCGC-AAA261F19</name>
    <dbReference type="NCBI Taxonomy" id="1698275"/>
    <lineage>
        <taxon>Archaea</taxon>
        <taxon>Methanobacteriati</taxon>
        <taxon>Methanobacteriota</taxon>
        <taxon>candidate division MSBL1</taxon>
    </lineage>
</organism>
<proteinExistence type="inferred from homology"/>
<evidence type="ECO:0000259" key="2">
    <source>
        <dbReference type="Pfam" id="PF12850"/>
    </source>
</evidence>
<comment type="similarity">
    <text evidence="1">Belongs to the metallophosphoesterase superfamily. YfcE family.</text>
</comment>
<reference evidence="3 4" key="1">
    <citation type="journal article" date="2016" name="Sci. Rep.">
        <title>Metabolic traits of an uncultured archaeal lineage -MSBL1- from brine pools of the Red Sea.</title>
        <authorList>
            <person name="Mwirichia R."/>
            <person name="Alam I."/>
            <person name="Rashid M."/>
            <person name="Vinu M."/>
            <person name="Ba-Alawi W."/>
            <person name="Anthony Kamau A."/>
            <person name="Kamanda Ngugi D."/>
            <person name="Goker M."/>
            <person name="Klenk H.P."/>
            <person name="Bajic V."/>
            <person name="Stingl U."/>
        </authorList>
    </citation>
    <scope>NUCLEOTIDE SEQUENCE [LARGE SCALE GENOMIC DNA]</scope>
    <source>
        <strain evidence="3">SCGC-AAA261F19</strain>
    </source>
</reference>
<keyword evidence="1" id="KW-0479">Metal-binding</keyword>
<dbReference type="InterPro" id="IPR024654">
    <property type="entry name" value="Calcineurin-like_PHP_lpxH"/>
</dbReference>
<dbReference type="PANTHER" id="PTHR43165:SF1">
    <property type="entry name" value="PHOSPHODIESTERASE MJ0936"/>
    <property type="match status" value="1"/>
</dbReference>
<protein>
    <recommendedName>
        <fullName evidence="1">Phosphoesterase</fullName>
        <ecNumber evidence="1">3.1.4.-</ecNumber>
    </recommendedName>
</protein>
<dbReference type="EC" id="3.1.4.-" evidence="1"/>
<dbReference type="PANTHER" id="PTHR43165">
    <property type="entry name" value="METALLOPHOSPHOESTERASE"/>
    <property type="match status" value="1"/>
</dbReference>
<dbReference type="InterPro" id="IPR000979">
    <property type="entry name" value="Phosphodiesterase_MJ0936/Vps29"/>
</dbReference>
<dbReference type="SUPFAM" id="SSF56300">
    <property type="entry name" value="Metallo-dependent phosphatases"/>
    <property type="match status" value="1"/>
</dbReference>
<evidence type="ECO:0000313" key="4">
    <source>
        <dbReference type="Proteomes" id="UP000070565"/>
    </source>
</evidence>
<dbReference type="GO" id="GO:0016787">
    <property type="term" value="F:hydrolase activity"/>
    <property type="evidence" value="ECO:0007669"/>
    <property type="project" value="UniProtKB-UniRule"/>
</dbReference>
<dbReference type="Proteomes" id="UP000070565">
    <property type="component" value="Unassembled WGS sequence"/>
</dbReference>
<evidence type="ECO:0000256" key="1">
    <source>
        <dbReference type="RuleBase" id="RU362039"/>
    </source>
</evidence>
<dbReference type="CDD" id="cd00841">
    <property type="entry name" value="MPP_YfcE"/>
    <property type="match status" value="1"/>
</dbReference>
<dbReference type="EMBL" id="LHXZ01000060">
    <property type="protein sequence ID" value="KXB02508.1"/>
    <property type="molecule type" value="Genomic_DNA"/>
</dbReference>
<gene>
    <name evidence="3" type="ORF">AKJ45_03490</name>
</gene>
<dbReference type="NCBIfam" id="TIGR00040">
    <property type="entry name" value="yfcE"/>
    <property type="match status" value="1"/>
</dbReference>
<comment type="caution">
    <text evidence="3">The sequence shown here is derived from an EMBL/GenBank/DDBJ whole genome shotgun (WGS) entry which is preliminary data.</text>
</comment>
<dbReference type="InterPro" id="IPR041802">
    <property type="entry name" value="MPP_YfcE"/>
</dbReference>